<dbReference type="InterPro" id="IPR015421">
    <property type="entry name" value="PyrdxlP-dep_Trfase_major"/>
</dbReference>
<protein>
    <submittedName>
        <fullName evidence="3">PLP-dependent transferase</fullName>
    </submittedName>
</protein>
<comment type="caution">
    <text evidence="3">The sequence shown here is derived from an EMBL/GenBank/DDBJ whole genome shotgun (WGS) entry which is preliminary data.</text>
</comment>
<dbReference type="GeneID" id="19198231"/>
<dbReference type="OrthoDB" id="5978656at2759"/>
<feature type="region of interest" description="Disordered" evidence="2">
    <location>
        <begin position="201"/>
        <end position="222"/>
    </location>
</feature>
<dbReference type="Gene3D" id="3.90.1150.10">
    <property type="entry name" value="Aspartate Aminotransferase, domain 1"/>
    <property type="match status" value="1"/>
</dbReference>
<name>A0A5M3MZY6_CONPW</name>
<dbReference type="AlphaFoldDB" id="A0A5M3MZY6"/>
<dbReference type="SUPFAM" id="SSF53383">
    <property type="entry name" value="PLP-dependent transferases"/>
    <property type="match status" value="1"/>
</dbReference>
<sequence>MTAIDLSARHRQDADLEPAELIRSGKTPPAFGHDMLSMFMIDPNYTALNNGAYGTLPRPVRVACDALTDRIEASPDRFIKLDMAGMLADARRRVAEFVNVGHDELVLVPNTSHGVATVLRSFEWEEGDVLIGATTTYGSITQTLKYLSDTPPHPRVETFALHFPTSHAQILADWRAFLARVTAAHPLTANANANATANATANANANSTGSPPPTPTQKGYKRGQRKILAVIDALVSNPGALLPWTEMVAACAAHGVWSLVDGAHSLGQEVGLDLGGVSAGPDFWLSNCHKWLSAKRGCAAMYVPRRNQHVVRSPIPTPVTYKSPLDEGYAGPQDFALMFEWTGTIDYVPLLSVVPALEFRRWLGGEQRINAYCRALALRGGALLAHELGTSVLRSTSSSPNDAEDEFTLNMVNVALPIDGDIADSAAITGVFFDTMIAERGVYAAQFRHNGRWWVRASAQIWNEESDFVKLARALQIASDRVQKLAGRGAHVRNKL</sequence>
<dbReference type="OMA" id="KELVQMC"/>
<evidence type="ECO:0000313" key="3">
    <source>
        <dbReference type="EMBL" id="EIW84374.1"/>
    </source>
</evidence>
<dbReference type="Gene3D" id="3.40.640.10">
    <property type="entry name" value="Type I PLP-dependent aspartate aminotransferase-like (Major domain)"/>
    <property type="match status" value="2"/>
</dbReference>
<reference evidence="4" key="1">
    <citation type="journal article" date="2012" name="Science">
        <title>The Paleozoic origin of enzymatic lignin decomposition reconstructed from 31 fungal genomes.</title>
        <authorList>
            <person name="Floudas D."/>
            <person name="Binder M."/>
            <person name="Riley R."/>
            <person name="Barry K."/>
            <person name="Blanchette R.A."/>
            <person name="Henrissat B."/>
            <person name="Martinez A.T."/>
            <person name="Otillar R."/>
            <person name="Spatafora J.W."/>
            <person name="Yadav J.S."/>
            <person name="Aerts A."/>
            <person name="Benoit I."/>
            <person name="Boyd A."/>
            <person name="Carlson A."/>
            <person name="Copeland A."/>
            <person name="Coutinho P.M."/>
            <person name="de Vries R.P."/>
            <person name="Ferreira P."/>
            <person name="Findley K."/>
            <person name="Foster B."/>
            <person name="Gaskell J."/>
            <person name="Glotzer D."/>
            <person name="Gorecki P."/>
            <person name="Heitman J."/>
            <person name="Hesse C."/>
            <person name="Hori C."/>
            <person name="Igarashi K."/>
            <person name="Jurgens J.A."/>
            <person name="Kallen N."/>
            <person name="Kersten P."/>
            <person name="Kohler A."/>
            <person name="Kuees U."/>
            <person name="Kumar T.K.A."/>
            <person name="Kuo A."/>
            <person name="LaButti K."/>
            <person name="Larrondo L.F."/>
            <person name="Lindquist E."/>
            <person name="Ling A."/>
            <person name="Lombard V."/>
            <person name="Lucas S."/>
            <person name="Lundell T."/>
            <person name="Martin R."/>
            <person name="McLaughlin D.J."/>
            <person name="Morgenstern I."/>
            <person name="Morin E."/>
            <person name="Murat C."/>
            <person name="Nagy L.G."/>
            <person name="Nolan M."/>
            <person name="Ohm R.A."/>
            <person name="Patyshakuliyeva A."/>
            <person name="Rokas A."/>
            <person name="Ruiz-Duenas F.J."/>
            <person name="Sabat G."/>
            <person name="Salamov A."/>
            <person name="Samejima M."/>
            <person name="Schmutz J."/>
            <person name="Slot J.C."/>
            <person name="St John F."/>
            <person name="Stenlid J."/>
            <person name="Sun H."/>
            <person name="Sun S."/>
            <person name="Syed K."/>
            <person name="Tsang A."/>
            <person name="Wiebenga A."/>
            <person name="Young D."/>
            <person name="Pisabarro A."/>
            <person name="Eastwood D.C."/>
            <person name="Martin F."/>
            <person name="Cullen D."/>
            <person name="Grigoriev I.V."/>
            <person name="Hibbett D.S."/>
        </authorList>
    </citation>
    <scope>NUCLEOTIDE SEQUENCE [LARGE SCALE GENOMIC DNA]</scope>
    <source>
        <strain evidence="4">RWD-64-598 SS2</strain>
    </source>
</reference>
<dbReference type="EMBL" id="JH711575">
    <property type="protein sequence ID" value="EIW84374.1"/>
    <property type="molecule type" value="Genomic_DNA"/>
</dbReference>
<keyword evidence="3" id="KW-0808">Transferase</keyword>
<dbReference type="Proteomes" id="UP000053558">
    <property type="component" value="Unassembled WGS sequence"/>
</dbReference>
<gene>
    <name evidence="3" type="ORF">CONPUDRAFT_100410</name>
</gene>
<organism evidence="3 4">
    <name type="scientific">Coniophora puteana (strain RWD-64-598)</name>
    <name type="common">Brown rot fungus</name>
    <dbReference type="NCBI Taxonomy" id="741705"/>
    <lineage>
        <taxon>Eukaryota</taxon>
        <taxon>Fungi</taxon>
        <taxon>Dikarya</taxon>
        <taxon>Basidiomycota</taxon>
        <taxon>Agaricomycotina</taxon>
        <taxon>Agaricomycetes</taxon>
        <taxon>Agaricomycetidae</taxon>
        <taxon>Boletales</taxon>
        <taxon>Coniophorineae</taxon>
        <taxon>Coniophoraceae</taxon>
        <taxon>Coniophora</taxon>
    </lineage>
</organism>
<dbReference type="GO" id="GO:0016740">
    <property type="term" value="F:transferase activity"/>
    <property type="evidence" value="ECO:0007669"/>
    <property type="project" value="UniProtKB-KW"/>
</dbReference>
<dbReference type="InterPro" id="IPR015422">
    <property type="entry name" value="PyrdxlP-dep_Trfase_small"/>
</dbReference>
<dbReference type="KEGG" id="cput:CONPUDRAFT_100410"/>
<accession>A0A5M3MZY6</accession>
<keyword evidence="4" id="KW-1185">Reference proteome</keyword>
<dbReference type="InterPro" id="IPR015424">
    <property type="entry name" value="PyrdxlP-dep_Trfase"/>
</dbReference>
<dbReference type="PANTHER" id="PTHR43092:SF2">
    <property type="entry name" value="HERCYNYLCYSTEINE SULFOXIDE LYASE"/>
    <property type="match status" value="1"/>
</dbReference>
<keyword evidence="1" id="KW-0663">Pyridoxal phosphate</keyword>
<dbReference type="PANTHER" id="PTHR43092">
    <property type="entry name" value="L-CYSTEINE DESULFHYDRASE"/>
    <property type="match status" value="1"/>
</dbReference>
<evidence type="ECO:0000313" key="4">
    <source>
        <dbReference type="Proteomes" id="UP000053558"/>
    </source>
</evidence>
<evidence type="ECO:0000256" key="1">
    <source>
        <dbReference type="ARBA" id="ARBA00022898"/>
    </source>
</evidence>
<dbReference type="RefSeq" id="XP_007766086.1">
    <property type="nucleotide sequence ID" value="XM_007767896.1"/>
</dbReference>
<evidence type="ECO:0000256" key="2">
    <source>
        <dbReference type="SAM" id="MobiDB-lite"/>
    </source>
</evidence>
<proteinExistence type="predicted"/>